<dbReference type="InterPro" id="IPR050239">
    <property type="entry name" value="Sigma-70_RNA_pol_init_factors"/>
</dbReference>
<dbReference type="EMBL" id="QSFD01000001">
    <property type="protein sequence ID" value="RHA20740.1"/>
    <property type="molecule type" value="Genomic_DNA"/>
</dbReference>
<evidence type="ECO:0000313" key="4">
    <source>
        <dbReference type="Proteomes" id="UP000284779"/>
    </source>
</evidence>
<dbReference type="InterPro" id="IPR013324">
    <property type="entry name" value="RNA_pol_sigma_r3/r4-like"/>
</dbReference>
<evidence type="ECO:0000313" key="3">
    <source>
        <dbReference type="EMBL" id="RHA20740.1"/>
    </source>
</evidence>
<accession>A0A413RD86</accession>
<proteinExistence type="predicted"/>
<feature type="domain" description="RNA polymerase sigma-70" evidence="2">
    <location>
        <begin position="161"/>
        <end position="174"/>
    </location>
</feature>
<reference evidence="3 4" key="1">
    <citation type="submission" date="2018-08" db="EMBL/GenBank/DDBJ databases">
        <title>A genome reference for cultivated species of the human gut microbiota.</title>
        <authorList>
            <person name="Zou Y."/>
            <person name="Xue W."/>
            <person name="Luo G."/>
        </authorList>
    </citation>
    <scope>NUCLEOTIDE SEQUENCE [LARGE SCALE GENOMIC DNA]</scope>
    <source>
        <strain evidence="3 4">AM44-11BH</strain>
    </source>
</reference>
<comment type="caution">
    <text evidence="3">The sequence shown here is derived from an EMBL/GenBank/DDBJ whole genome shotgun (WGS) entry which is preliminary data.</text>
</comment>
<dbReference type="InterPro" id="IPR013325">
    <property type="entry name" value="RNA_pol_sigma_r2"/>
</dbReference>
<dbReference type="SUPFAM" id="SSF88659">
    <property type="entry name" value="Sigma3 and sigma4 domains of RNA polymerase sigma factors"/>
    <property type="match status" value="1"/>
</dbReference>
<feature type="region of interest" description="Disordered" evidence="1">
    <location>
        <begin position="268"/>
        <end position="304"/>
    </location>
</feature>
<feature type="compositionally biased region" description="Basic and acidic residues" evidence="1">
    <location>
        <begin position="288"/>
        <end position="304"/>
    </location>
</feature>
<organism evidence="3 4">
    <name type="scientific">Eubacterium ventriosum</name>
    <dbReference type="NCBI Taxonomy" id="39496"/>
    <lineage>
        <taxon>Bacteria</taxon>
        <taxon>Bacillati</taxon>
        <taxon>Bacillota</taxon>
        <taxon>Clostridia</taxon>
        <taxon>Eubacteriales</taxon>
        <taxon>Eubacteriaceae</taxon>
        <taxon>Eubacterium</taxon>
    </lineage>
</organism>
<dbReference type="InterPro" id="IPR007627">
    <property type="entry name" value="RNA_pol_sigma70_r2"/>
</dbReference>
<dbReference type="PANTHER" id="PTHR30603:SF60">
    <property type="entry name" value="RNA POLYMERASE SIGMA FACTOR RPOD"/>
    <property type="match status" value="1"/>
</dbReference>
<evidence type="ECO:0000259" key="2">
    <source>
        <dbReference type="PROSITE" id="PS00715"/>
    </source>
</evidence>
<gene>
    <name evidence="3" type="ORF">DW944_00810</name>
</gene>
<keyword evidence="4" id="KW-1185">Reference proteome</keyword>
<dbReference type="AlphaFoldDB" id="A0A413RD86"/>
<dbReference type="RefSeq" id="WP_117969262.1">
    <property type="nucleotide sequence ID" value="NZ_CAUBDO010000001.1"/>
</dbReference>
<evidence type="ECO:0000256" key="1">
    <source>
        <dbReference type="SAM" id="MobiDB-lite"/>
    </source>
</evidence>
<dbReference type="InterPro" id="IPR007624">
    <property type="entry name" value="RNA_pol_sigma70_r3"/>
</dbReference>
<name>A0A413RD86_9FIRM</name>
<dbReference type="PROSITE" id="PS00715">
    <property type="entry name" value="SIGMA70_1"/>
    <property type="match status" value="1"/>
</dbReference>
<dbReference type="SUPFAM" id="SSF88946">
    <property type="entry name" value="Sigma2 domain of RNA polymerase sigma factors"/>
    <property type="match status" value="1"/>
</dbReference>
<dbReference type="Proteomes" id="UP000284779">
    <property type="component" value="Unassembled WGS sequence"/>
</dbReference>
<sequence length="304" mass="33482">MDKKLLFNEALTSLVDFAAANANHVTMDDVKLYFKDLIDDDSQYQFIYDYLALNKVEIEGFTPPANNPLADDAPETSVDETISETASVSNHVESEEELSFIKMYMEEMEALPNLSKDEEADLIDKLLAGDTSVSSKIVEANLSLVAKIAESHRGKGVNFGDLIQEGNVGLMLAVSDYTESVGDFHSFISGRIEDAIKNTVNVQINSDRIGQHLADKLNRLDEVTKNLSEKLGRVPELDELAKAMNISKDEASILLKTSLDTLSVNEDTQITDGSEANGASDGISTEEAFARPEKDPLEWRVNKK</sequence>
<dbReference type="InterPro" id="IPR000943">
    <property type="entry name" value="RNA_pol_sigma70"/>
</dbReference>
<dbReference type="Pfam" id="PF04542">
    <property type="entry name" value="Sigma70_r2"/>
    <property type="match status" value="1"/>
</dbReference>
<dbReference type="Pfam" id="PF04539">
    <property type="entry name" value="Sigma70_r3"/>
    <property type="match status" value="1"/>
</dbReference>
<protein>
    <recommendedName>
        <fullName evidence="2">RNA polymerase sigma-70 domain-containing protein</fullName>
    </recommendedName>
</protein>
<dbReference type="GO" id="GO:0003700">
    <property type="term" value="F:DNA-binding transcription factor activity"/>
    <property type="evidence" value="ECO:0007669"/>
    <property type="project" value="InterPro"/>
</dbReference>
<dbReference type="GO" id="GO:0006352">
    <property type="term" value="P:DNA-templated transcription initiation"/>
    <property type="evidence" value="ECO:0007669"/>
    <property type="project" value="InterPro"/>
</dbReference>
<dbReference type="Gene3D" id="1.20.120.1810">
    <property type="match status" value="1"/>
</dbReference>
<dbReference type="InterPro" id="IPR036388">
    <property type="entry name" value="WH-like_DNA-bd_sf"/>
</dbReference>
<dbReference type="PANTHER" id="PTHR30603">
    <property type="entry name" value="RNA POLYMERASE SIGMA FACTOR RPO"/>
    <property type="match status" value="1"/>
</dbReference>
<dbReference type="Gene3D" id="1.10.10.10">
    <property type="entry name" value="Winged helix-like DNA-binding domain superfamily/Winged helix DNA-binding domain"/>
    <property type="match status" value="1"/>
</dbReference>